<evidence type="ECO:0000256" key="1">
    <source>
        <dbReference type="SAM" id="MobiDB-lite"/>
    </source>
</evidence>
<keyword evidence="2" id="KW-1133">Transmembrane helix</keyword>
<protein>
    <submittedName>
        <fullName evidence="3">Uncharacterized protein</fullName>
    </submittedName>
</protein>
<keyword evidence="2" id="KW-0812">Transmembrane</keyword>
<keyword evidence="2" id="KW-0472">Membrane</keyword>
<reference evidence="3" key="1">
    <citation type="submission" date="2022-10" db="EMBL/GenBank/DDBJ databases">
        <title>Culturing micro-colonial fungi from biological soil crusts in the Mojave desert and describing Neophaeococcomyces mojavensis, and introducing the new genera and species Taxawa tesnikishii.</title>
        <authorList>
            <person name="Kurbessoian T."/>
            <person name="Stajich J.E."/>
        </authorList>
    </citation>
    <scope>NUCLEOTIDE SEQUENCE</scope>
    <source>
        <strain evidence="3">TK_41</strain>
    </source>
</reference>
<proteinExistence type="predicted"/>
<feature type="region of interest" description="Disordered" evidence="1">
    <location>
        <begin position="82"/>
        <end position="124"/>
    </location>
</feature>
<accession>A0AA38WYS7</accession>
<sequence length="124" mass="13574">MESFQAFDLAAADALALHKRQQGILAIPTTYLGLNSGPKPGILTAIVVGAVGGFLLIMGLIYSAVAFGGGAFRRRRVVREEVVEHRSSSGRPRRSRVYEEDTFERRTTSRRPGSTRARGDDVRV</sequence>
<organism evidence="3 4">
    <name type="scientific">Cladophialophora chaetospira</name>
    <dbReference type="NCBI Taxonomy" id="386627"/>
    <lineage>
        <taxon>Eukaryota</taxon>
        <taxon>Fungi</taxon>
        <taxon>Dikarya</taxon>
        <taxon>Ascomycota</taxon>
        <taxon>Pezizomycotina</taxon>
        <taxon>Eurotiomycetes</taxon>
        <taxon>Chaetothyriomycetidae</taxon>
        <taxon>Chaetothyriales</taxon>
        <taxon>Herpotrichiellaceae</taxon>
        <taxon>Cladophialophora</taxon>
    </lineage>
</organism>
<gene>
    <name evidence="3" type="ORF">H2200_011816</name>
</gene>
<comment type="caution">
    <text evidence="3">The sequence shown here is derived from an EMBL/GenBank/DDBJ whole genome shotgun (WGS) entry which is preliminary data.</text>
</comment>
<evidence type="ECO:0000313" key="3">
    <source>
        <dbReference type="EMBL" id="KAJ9603630.1"/>
    </source>
</evidence>
<dbReference type="EMBL" id="JAPDRK010000021">
    <property type="protein sequence ID" value="KAJ9603630.1"/>
    <property type="molecule type" value="Genomic_DNA"/>
</dbReference>
<evidence type="ECO:0000256" key="2">
    <source>
        <dbReference type="SAM" id="Phobius"/>
    </source>
</evidence>
<evidence type="ECO:0000313" key="4">
    <source>
        <dbReference type="Proteomes" id="UP001172673"/>
    </source>
</evidence>
<name>A0AA38WYS7_9EURO</name>
<feature type="compositionally biased region" description="Basic and acidic residues" evidence="1">
    <location>
        <begin position="96"/>
        <end position="107"/>
    </location>
</feature>
<keyword evidence="4" id="KW-1185">Reference proteome</keyword>
<feature type="transmembrane region" description="Helical" evidence="2">
    <location>
        <begin position="42"/>
        <end position="67"/>
    </location>
</feature>
<dbReference type="Proteomes" id="UP001172673">
    <property type="component" value="Unassembled WGS sequence"/>
</dbReference>
<dbReference type="AlphaFoldDB" id="A0AA38WYS7"/>